<dbReference type="AlphaFoldDB" id="A0A1G4J025"/>
<dbReference type="SUPFAM" id="SSF52540">
    <property type="entry name" value="P-loop containing nucleoside triphosphate hydrolases"/>
    <property type="match status" value="1"/>
</dbReference>
<dbReference type="PANTHER" id="PTHR10285">
    <property type="entry name" value="URIDINE KINASE"/>
    <property type="match status" value="1"/>
</dbReference>
<accession>A0A1G4J025</accession>
<gene>
    <name evidence="1" type="ORF">LAMI_0C01310G</name>
</gene>
<proteinExistence type="predicted"/>
<dbReference type="OrthoDB" id="6362633at2759"/>
<sequence length="348" mass="38804">MLDFKALADDVLEKLAEHANTNYRVIVLIVGSPGSGKSTVSGRLCDEINSRFHNYLKKTGTHPTLASTSRSYENLLADLKFNPNSNYEDNESYYFHHVEDIGLPPTKFSTAGSSSTTVMGRGGMPNSIQVSMHTTERQTGGNFEIAQLVPMDGFHLSRKHLDHFKDAKAAHRRRGAPQTFDSNNYLQLCKLLAETSKIKPVFKHKVEDCSSFNEDVLFDELCASFTADVPSISFPGFDHSLKDPTVNQHSVDAYTRVVVMEGLYLLLDVENWAKVFPEIQRTGCFLVFAINVDDATLAERVAKRHLQSGLVGTYEEGLARFNDNDLPNAKLIQANMINSPEIKIINNN</sequence>
<reference evidence="2" key="1">
    <citation type="submission" date="2016-03" db="EMBL/GenBank/DDBJ databases">
        <authorList>
            <person name="Devillers H."/>
        </authorList>
    </citation>
    <scope>NUCLEOTIDE SEQUENCE [LARGE SCALE GENOMIC DNA]</scope>
</reference>
<protein>
    <submittedName>
        <fullName evidence="1">LAMI_0C01310g1_1</fullName>
    </submittedName>
</protein>
<organism evidence="1 2">
    <name type="scientific">Lachancea mirantina</name>
    <dbReference type="NCBI Taxonomy" id="1230905"/>
    <lineage>
        <taxon>Eukaryota</taxon>
        <taxon>Fungi</taxon>
        <taxon>Dikarya</taxon>
        <taxon>Ascomycota</taxon>
        <taxon>Saccharomycotina</taxon>
        <taxon>Saccharomycetes</taxon>
        <taxon>Saccharomycetales</taxon>
        <taxon>Saccharomycetaceae</taxon>
        <taxon>Lachancea</taxon>
    </lineage>
</organism>
<dbReference type="STRING" id="1230905.A0A1G4J025"/>
<evidence type="ECO:0000313" key="1">
    <source>
        <dbReference type="EMBL" id="SCU82904.1"/>
    </source>
</evidence>
<dbReference type="Gene3D" id="3.40.50.300">
    <property type="entry name" value="P-loop containing nucleotide triphosphate hydrolases"/>
    <property type="match status" value="1"/>
</dbReference>
<dbReference type="EMBL" id="LT598466">
    <property type="protein sequence ID" value="SCU82904.1"/>
    <property type="molecule type" value="Genomic_DNA"/>
</dbReference>
<name>A0A1G4J025_9SACH</name>
<keyword evidence="2" id="KW-1185">Reference proteome</keyword>
<dbReference type="InterPro" id="IPR027417">
    <property type="entry name" value="P-loop_NTPase"/>
</dbReference>
<dbReference type="Proteomes" id="UP000191024">
    <property type="component" value="Chromosome C"/>
</dbReference>
<evidence type="ECO:0000313" key="2">
    <source>
        <dbReference type="Proteomes" id="UP000191024"/>
    </source>
</evidence>